<dbReference type="GO" id="GO:0032259">
    <property type="term" value="P:methylation"/>
    <property type="evidence" value="ECO:0007669"/>
    <property type="project" value="UniProtKB-KW"/>
</dbReference>
<dbReference type="Proteomes" id="UP000237655">
    <property type="component" value="Chromosome"/>
</dbReference>
<organism evidence="2 3">
    <name type="scientific">Pukyongiella litopenaei</name>
    <dbReference type="NCBI Taxonomy" id="2605946"/>
    <lineage>
        <taxon>Bacteria</taxon>
        <taxon>Pseudomonadati</taxon>
        <taxon>Pseudomonadota</taxon>
        <taxon>Alphaproteobacteria</taxon>
        <taxon>Rhodobacterales</taxon>
        <taxon>Paracoccaceae</taxon>
        <taxon>Pukyongiella</taxon>
    </lineage>
</organism>
<evidence type="ECO:0000313" key="2">
    <source>
        <dbReference type="EMBL" id="AVO36571.1"/>
    </source>
</evidence>
<evidence type="ECO:0000259" key="1">
    <source>
        <dbReference type="Pfam" id="PF13649"/>
    </source>
</evidence>
<dbReference type="RefSeq" id="WP_106470886.1">
    <property type="nucleotide sequence ID" value="NZ_CP027665.1"/>
</dbReference>
<dbReference type="InterPro" id="IPR029063">
    <property type="entry name" value="SAM-dependent_MTases_sf"/>
</dbReference>
<dbReference type="InterPro" id="IPR041698">
    <property type="entry name" value="Methyltransf_25"/>
</dbReference>
<accession>A0A2S0MLD1</accession>
<keyword evidence="2" id="KW-0489">Methyltransferase</keyword>
<dbReference type="SUPFAM" id="SSF53335">
    <property type="entry name" value="S-adenosyl-L-methionine-dependent methyltransferases"/>
    <property type="match status" value="1"/>
</dbReference>
<gene>
    <name evidence="2" type="ORF">C6Y53_01885</name>
</gene>
<sequence>MVDWDARYRAEGYLFGTEPAVFLQRQSRWLAPGSRVLCVADGEGRNSVFLAGQGHRVTAFDASSVALDKARMLAQARGVSVEFREAGIEDWDWSTGFDAVVGVFIQFAGPDLRARLFGWIGQAVRPGGLLLLHGYAPRQVEYGTGGPPCAEQMYTGDLLRAAFPDWEILRLADYDTEVSEGSGHKGRSALIDLVARKPG</sequence>
<dbReference type="Gene3D" id="3.40.50.150">
    <property type="entry name" value="Vaccinia Virus protein VP39"/>
    <property type="match status" value="1"/>
</dbReference>
<dbReference type="AlphaFoldDB" id="A0A2S0MLD1"/>
<dbReference type="KEGG" id="thas:C6Y53_01885"/>
<dbReference type="Pfam" id="PF13649">
    <property type="entry name" value="Methyltransf_25"/>
    <property type="match status" value="1"/>
</dbReference>
<dbReference type="CDD" id="cd02440">
    <property type="entry name" value="AdoMet_MTases"/>
    <property type="match status" value="1"/>
</dbReference>
<dbReference type="EMBL" id="CP027665">
    <property type="protein sequence ID" value="AVO36571.1"/>
    <property type="molecule type" value="Genomic_DNA"/>
</dbReference>
<name>A0A2S0MLD1_9RHOB</name>
<evidence type="ECO:0000313" key="3">
    <source>
        <dbReference type="Proteomes" id="UP000237655"/>
    </source>
</evidence>
<dbReference type="GO" id="GO:0008168">
    <property type="term" value="F:methyltransferase activity"/>
    <property type="evidence" value="ECO:0007669"/>
    <property type="project" value="UniProtKB-KW"/>
</dbReference>
<feature type="domain" description="Methyltransferase" evidence="1">
    <location>
        <begin position="36"/>
        <end position="128"/>
    </location>
</feature>
<keyword evidence="3" id="KW-1185">Reference proteome</keyword>
<keyword evidence="2" id="KW-0808">Transferase</keyword>
<protein>
    <submittedName>
        <fullName evidence="2">Class I SAM-dependent methyltransferase</fullName>
    </submittedName>
</protein>
<reference evidence="3" key="1">
    <citation type="submission" date="2018-03" db="EMBL/GenBank/DDBJ databases">
        <title>Genomic analysis of the strain SH-1 isolated from shrimp intestine.</title>
        <authorList>
            <person name="Kim Y.-S."/>
            <person name="Kim S.-E."/>
            <person name="Kim K.-H."/>
        </authorList>
    </citation>
    <scope>NUCLEOTIDE SEQUENCE [LARGE SCALE GENOMIC DNA]</scope>
    <source>
        <strain evidence="3">SH-1</strain>
    </source>
</reference>
<proteinExistence type="predicted"/>